<gene>
    <name evidence="2" type="ORF">DM484_11400</name>
</gene>
<protein>
    <submittedName>
        <fullName evidence="2">Uncharacterized protein</fullName>
    </submittedName>
</protein>
<organism evidence="2 3">
    <name type="scientific">Candidatus Methylumidiphilus alinenensis</name>
    <dbReference type="NCBI Taxonomy" id="2202197"/>
    <lineage>
        <taxon>Bacteria</taxon>
        <taxon>Pseudomonadati</taxon>
        <taxon>Pseudomonadota</taxon>
        <taxon>Gammaproteobacteria</taxon>
        <taxon>Methylococcales</taxon>
        <taxon>Candidatus Methylumidiphilus</taxon>
    </lineage>
</organism>
<sequence length="105" mass="11375">MCYDSQKNNNILLAGKIIAMPDLSEKLLQWGRVIIGGPLGILAWGISGASALAILMWGLSTVAIPLLMLKTASWGIWGFGVFRESKMRAKNLKITKLPPPSEPTP</sequence>
<keyword evidence="1" id="KW-0812">Transmembrane</keyword>
<name>A0A2W4R8X0_9GAMM</name>
<accession>A0A2W4R8X0</accession>
<dbReference type="EMBL" id="QJPH01000301">
    <property type="protein sequence ID" value="PZN79376.1"/>
    <property type="molecule type" value="Genomic_DNA"/>
</dbReference>
<evidence type="ECO:0000313" key="2">
    <source>
        <dbReference type="EMBL" id="PZN79376.1"/>
    </source>
</evidence>
<evidence type="ECO:0000313" key="3">
    <source>
        <dbReference type="Proteomes" id="UP000249396"/>
    </source>
</evidence>
<dbReference type="AlphaFoldDB" id="A0A2W4R8X0"/>
<comment type="caution">
    <text evidence="2">The sequence shown here is derived from an EMBL/GenBank/DDBJ whole genome shotgun (WGS) entry which is preliminary data.</text>
</comment>
<evidence type="ECO:0000256" key="1">
    <source>
        <dbReference type="SAM" id="Phobius"/>
    </source>
</evidence>
<feature type="transmembrane region" description="Helical" evidence="1">
    <location>
        <begin position="63"/>
        <end position="82"/>
    </location>
</feature>
<proteinExistence type="predicted"/>
<feature type="transmembrane region" description="Helical" evidence="1">
    <location>
        <begin position="33"/>
        <end position="57"/>
    </location>
</feature>
<reference evidence="2 3" key="1">
    <citation type="journal article" date="2018" name="Aquat. Microb. Ecol.">
        <title>Gammaproteobacterial methanotrophs dominate.</title>
        <authorList>
            <person name="Rissanen A.J."/>
            <person name="Saarenheimo J."/>
            <person name="Tiirola M."/>
            <person name="Peura S."/>
            <person name="Aalto S.L."/>
            <person name="Karvinen A."/>
            <person name="Nykanen H."/>
        </authorList>
    </citation>
    <scope>NUCLEOTIDE SEQUENCE [LARGE SCALE GENOMIC DNA]</scope>
    <source>
        <strain evidence="2">AMbin10</strain>
    </source>
</reference>
<dbReference type="Proteomes" id="UP000249396">
    <property type="component" value="Unassembled WGS sequence"/>
</dbReference>
<keyword evidence="1" id="KW-1133">Transmembrane helix</keyword>
<keyword evidence="1" id="KW-0472">Membrane</keyword>